<gene>
    <name evidence="1" type="ORF">JYU34_019818</name>
</gene>
<evidence type="ECO:0000313" key="2">
    <source>
        <dbReference type="Proteomes" id="UP000823941"/>
    </source>
</evidence>
<accession>A0ABQ7PVC3</accession>
<protein>
    <submittedName>
        <fullName evidence="1">Uncharacterized protein</fullName>
    </submittedName>
</protein>
<comment type="caution">
    <text evidence="1">The sequence shown here is derived from an EMBL/GenBank/DDBJ whole genome shotgun (WGS) entry which is preliminary data.</text>
</comment>
<name>A0ABQ7PVC3_PLUXY</name>
<sequence>MPSLGGKVNIAVDTHRGCWLRKYRRWNHEHCKLPQGLRLVELASQHKTGSWTENLRWDEPTMDGTVALLCKTLENLAELFITEAAVTVRSVGARAEIHSD</sequence>
<proteinExistence type="predicted"/>
<organism evidence="1 2">
    <name type="scientific">Plutella xylostella</name>
    <name type="common">Diamondback moth</name>
    <name type="synonym">Plutella maculipennis</name>
    <dbReference type="NCBI Taxonomy" id="51655"/>
    <lineage>
        <taxon>Eukaryota</taxon>
        <taxon>Metazoa</taxon>
        <taxon>Ecdysozoa</taxon>
        <taxon>Arthropoda</taxon>
        <taxon>Hexapoda</taxon>
        <taxon>Insecta</taxon>
        <taxon>Pterygota</taxon>
        <taxon>Neoptera</taxon>
        <taxon>Endopterygota</taxon>
        <taxon>Lepidoptera</taxon>
        <taxon>Glossata</taxon>
        <taxon>Ditrysia</taxon>
        <taxon>Yponomeutoidea</taxon>
        <taxon>Plutellidae</taxon>
        <taxon>Plutella</taxon>
    </lineage>
</organism>
<keyword evidence="2" id="KW-1185">Reference proteome</keyword>
<dbReference type="EMBL" id="JAHIBW010000027">
    <property type="protein sequence ID" value="KAG7296922.1"/>
    <property type="molecule type" value="Genomic_DNA"/>
</dbReference>
<evidence type="ECO:0000313" key="1">
    <source>
        <dbReference type="EMBL" id="KAG7296922.1"/>
    </source>
</evidence>
<dbReference type="Proteomes" id="UP000823941">
    <property type="component" value="Chromosome 27"/>
</dbReference>
<reference evidence="1 2" key="1">
    <citation type="submission" date="2021-06" db="EMBL/GenBank/DDBJ databases">
        <title>A haploid diamondback moth (Plutella xylostella L.) genome assembly resolves 31 chromosomes and identifies a diamide resistance mutation.</title>
        <authorList>
            <person name="Ward C.M."/>
            <person name="Perry K.D."/>
            <person name="Baker G."/>
            <person name="Powis K."/>
            <person name="Heckel D.G."/>
            <person name="Baxter S.W."/>
        </authorList>
    </citation>
    <scope>NUCLEOTIDE SEQUENCE [LARGE SCALE GENOMIC DNA]</scope>
    <source>
        <strain evidence="1 2">LV</strain>
        <tissue evidence="1">Single pupa</tissue>
    </source>
</reference>